<feature type="compositionally biased region" description="Polar residues" evidence="1">
    <location>
        <begin position="7"/>
        <end position="21"/>
    </location>
</feature>
<organism evidence="2 3">
    <name type="scientific">Stylosanthes scabra</name>
    <dbReference type="NCBI Taxonomy" id="79078"/>
    <lineage>
        <taxon>Eukaryota</taxon>
        <taxon>Viridiplantae</taxon>
        <taxon>Streptophyta</taxon>
        <taxon>Embryophyta</taxon>
        <taxon>Tracheophyta</taxon>
        <taxon>Spermatophyta</taxon>
        <taxon>Magnoliopsida</taxon>
        <taxon>eudicotyledons</taxon>
        <taxon>Gunneridae</taxon>
        <taxon>Pentapetalae</taxon>
        <taxon>rosids</taxon>
        <taxon>fabids</taxon>
        <taxon>Fabales</taxon>
        <taxon>Fabaceae</taxon>
        <taxon>Papilionoideae</taxon>
        <taxon>50 kb inversion clade</taxon>
        <taxon>dalbergioids sensu lato</taxon>
        <taxon>Dalbergieae</taxon>
        <taxon>Pterocarpus clade</taxon>
        <taxon>Stylosanthes</taxon>
    </lineage>
</organism>
<evidence type="ECO:0000313" key="2">
    <source>
        <dbReference type="EMBL" id="MED6151638.1"/>
    </source>
</evidence>
<evidence type="ECO:0000256" key="1">
    <source>
        <dbReference type="SAM" id="MobiDB-lite"/>
    </source>
</evidence>
<sequence length="103" mass="11325">MSERVGEQQNTPTKQPENLESNHVPHDEPSTQGLNITASVGRAANHGLKRKLDATPKWNNIVPATNALQELSSANSAQITRNIDQQNNTQVPQDEFPLSSSER</sequence>
<keyword evidence="3" id="KW-1185">Reference proteome</keyword>
<evidence type="ECO:0000313" key="3">
    <source>
        <dbReference type="Proteomes" id="UP001341840"/>
    </source>
</evidence>
<gene>
    <name evidence="2" type="ORF">PIB30_084399</name>
</gene>
<accession>A0ABU6TUT1</accession>
<dbReference type="EMBL" id="JASCZI010091989">
    <property type="protein sequence ID" value="MED6151638.1"/>
    <property type="molecule type" value="Genomic_DNA"/>
</dbReference>
<proteinExistence type="predicted"/>
<protein>
    <submittedName>
        <fullName evidence="2">Uncharacterized protein</fullName>
    </submittedName>
</protein>
<feature type="region of interest" description="Disordered" evidence="1">
    <location>
        <begin position="80"/>
        <end position="103"/>
    </location>
</feature>
<comment type="caution">
    <text evidence="2">The sequence shown here is derived from an EMBL/GenBank/DDBJ whole genome shotgun (WGS) entry which is preliminary data.</text>
</comment>
<reference evidence="2 3" key="1">
    <citation type="journal article" date="2023" name="Plants (Basel)">
        <title>Bridging the Gap: Combining Genomics and Transcriptomics Approaches to Understand Stylosanthes scabra, an Orphan Legume from the Brazilian Caatinga.</title>
        <authorList>
            <person name="Ferreira-Neto J.R.C."/>
            <person name="da Silva M.D."/>
            <person name="Binneck E."/>
            <person name="de Melo N.F."/>
            <person name="da Silva R.H."/>
            <person name="de Melo A.L.T.M."/>
            <person name="Pandolfi V."/>
            <person name="Bustamante F.O."/>
            <person name="Brasileiro-Vidal A.C."/>
            <person name="Benko-Iseppon A.M."/>
        </authorList>
    </citation>
    <scope>NUCLEOTIDE SEQUENCE [LARGE SCALE GENOMIC DNA]</scope>
    <source>
        <tissue evidence="2">Leaves</tissue>
    </source>
</reference>
<dbReference type="Proteomes" id="UP001341840">
    <property type="component" value="Unassembled WGS sequence"/>
</dbReference>
<feature type="region of interest" description="Disordered" evidence="1">
    <location>
        <begin position="1"/>
        <end position="42"/>
    </location>
</feature>
<name>A0ABU6TUT1_9FABA</name>